<protein>
    <submittedName>
        <fullName evidence="6">Uncharacterized protein</fullName>
    </submittedName>
</protein>
<keyword evidence="3 5" id="KW-0732">Signal</keyword>
<evidence type="ECO:0000313" key="7">
    <source>
        <dbReference type="Proteomes" id="UP000230069"/>
    </source>
</evidence>
<proteinExistence type="inferred from homology"/>
<evidence type="ECO:0000256" key="5">
    <source>
        <dbReference type="SAM" id="SignalP"/>
    </source>
</evidence>
<dbReference type="PANTHER" id="PTHR11802:SF29">
    <property type="entry name" value="SERINE CARBOXYPEPTIDASE-LIKE 19"/>
    <property type="match status" value="1"/>
</dbReference>
<dbReference type="PRINTS" id="PR00724">
    <property type="entry name" value="CRBOXYPTASEC"/>
</dbReference>
<dbReference type="InParanoid" id="A0A2G5CDW8"/>
<dbReference type="FunFam" id="3.40.50.12670:FF:000001">
    <property type="entry name" value="Carboxypeptidase"/>
    <property type="match status" value="1"/>
</dbReference>
<gene>
    <name evidence="6" type="ORF">AQUCO_06000061v1</name>
</gene>
<evidence type="ECO:0000256" key="1">
    <source>
        <dbReference type="ARBA" id="ARBA00009431"/>
    </source>
</evidence>
<accession>A0A2G5CDW8</accession>
<dbReference type="Proteomes" id="UP000230069">
    <property type="component" value="Unassembled WGS sequence"/>
</dbReference>
<dbReference type="FunCoup" id="A0A2G5CDW8">
    <property type="interactions" value="2195"/>
</dbReference>
<organism evidence="6 7">
    <name type="scientific">Aquilegia coerulea</name>
    <name type="common">Rocky mountain columbine</name>
    <dbReference type="NCBI Taxonomy" id="218851"/>
    <lineage>
        <taxon>Eukaryota</taxon>
        <taxon>Viridiplantae</taxon>
        <taxon>Streptophyta</taxon>
        <taxon>Embryophyta</taxon>
        <taxon>Tracheophyta</taxon>
        <taxon>Spermatophyta</taxon>
        <taxon>Magnoliopsida</taxon>
        <taxon>Ranunculales</taxon>
        <taxon>Ranunculaceae</taxon>
        <taxon>Thalictroideae</taxon>
        <taxon>Aquilegia</taxon>
    </lineage>
</organism>
<dbReference type="AlphaFoldDB" id="A0A2G5CDW8"/>
<evidence type="ECO:0000256" key="2">
    <source>
        <dbReference type="ARBA" id="ARBA00022525"/>
    </source>
</evidence>
<name>A0A2G5CDW8_AQUCA</name>
<keyword evidence="2" id="KW-0964">Secreted</keyword>
<dbReference type="GO" id="GO:0006508">
    <property type="term" value="P:proteolysis"/>
    <property type="evidence" value="ECO:0007669"/>
    <property type="project" value="InterPro"/>
</dbReference>
<dbReference type="FunFam" id="3.40.50.1820:FF:000148">
    <property type="entry name" value="Serine carboxypeptidase-like 11"/>
    <property type="match status" value="1"/>
</dbReference>
<dbReference type="GO" id="GO:0004185">
    <property type="term" value="F:serine-type carboxypeptidase activity"/>
    <property type="evidence" value="ECO:0007669"/>
    <property type="project" value="InterPro"/>
</dbReference>
<dbReference type="Pfam" id="PF00450">
    <property type="entry name" value="Peptidase_S10"/>
    <property type="match status" value="1"/>
</dbReference>
<dbReference type="EMBL" id="KZ305077">
    <property type="protein sequence ID" value="PIA29453.1"/>
    <property type="molecule type" value="Genomic_DNA"/>
</dbReference>
<dbReference type="InterPro" id="IPR001563">
    <property type="entry name" value="Peptidase_S10"/>
</dbReference>
<comment type="similarity">
    <text evidence="1">Belongs to the peptidase S10 family.</text>
</comment>
<evidence type="ECO:0000313" key="6">
    <source>
        <dbReference type="EMBL" id="PIA29453.1"/>
    </source>
</evidence>
<dbReference type="InterPro" id="IPR029058">
    <property type="entry name" value="AB_hydrolase_fold"/>
</dbReference>
<feature type="chain" id="PRO_5013902149" evidence="5">
    <location>
        <begin position="29"/>
        <end position="462"/>
    </location>
</feature>
<dbReference type="GO" id="GO:0019748">
    <property type="term" value="P:secondary metabolic process"/>
    <property type="evidence" value="ECO:0007669"/>
    <property type="project" value="UniProtKB-ARBA"/>
</dbReference>
<feature type="signal peptide" evidence="5">
    <location>
        <begin position="1"/>
        <end position="28"/>
    </location>
</feature>
<reference evidence="6 7" key="1">
    <citation type="submission" date="2017-09" db="EMBL/GenBank/DDBJ databases">
        <title>WGS assembly of Aquilegia coerulea Goldsmith.</title>
        <authorList>
            <person name="Hodges S."/>
            <person name="Kramer E."/>
            <person name="Nordborg M."/>
            <person name="Tomkins J."/>
            <person name="Borevitz J."/>
            <person name="Derieg N."/>
            <person name="Yan J."/>
            <person name="Mihaltcheva S."/>
            <person name="Hayes R.D."/>
            <person name="Rokhsar D."/>
        </authorList>
    </citation>
    <scope>NUCLEOTIDE SEQUENCE [LARGE SCALE GENOMIC DNA]</scope>
    <source>
        <strain evidence="7">cv. Goldsmith</strain>
    </source>
</reference>
<evidence type="ECO:0000256" key="4">
    <source>
        <dbReference type="ARBA" id="ARBA00023180"/>
    </source>
</evidence>
<dbReference type="GO" id="GO:0016752">
    <property type="term" value="F:sinapoyltransferase activity"/>
    <property type="evidence" value="ECO:0007669"/>
    <property type="project" value="UniProtKB-ARBA"/>
</dbReference>
<keyword evidence="7" id="KW-1185">Reference proteome</keyword>
<dbReference type="Gene3D" id="3.40.50.12670">
    <property type="match status" value="1"/>
</dbReference>
<keyword evidence="4" id="KW-0325">Glycoprotein</keyword>
<evidence type="ECO:0000256" key="3">
    <source>
        <dbReference type="ARBA" id="ARBA00022729"/>
    </source>
</evidence>
<dbReference type="OrthoDB" id="443318at2759"/>
<dbReference type="SUPFAM" id="SSF53474">
    <property type="entry name" value="alpha/beta-Hydrolases"/>
    <property type="match status" value="1"/>
</dbReference>
<dbReference type="Gene3D" id="3.40.50.1820">
    <property type="entry name" value="alpha/beta hydrolase"/>
    <property type="match status" value="1"/>
</dbReference>
<dbReference type="PANTHER" id="PTHR11802">
    <property type="entry name" value="SERINE PROTEASE FAMILY S10 SERINE CARBOXYPEPTIDASE"/>
    <property type="match status" value="1"/>
</dbReference>
<sequence>MTGLSQLYLISLCFYLLHLLDFSEFVVSQSIVQYLPGFNGPLPFYLETGYVSVSEFNDVQLFYYFVKSESNPTKDPLILWLSGGPGCSALTALAFEFGPLHFKIAEYNGSLPTLELNPNSWTRVANILFLDSPVGTGFSYSRSFQGSYTTDTKSAQQSYSFIRKWLTDHPEFLSNPLYIGGVSYSGVIIPVIAQHISDGVEVGNKPLLNLKGYLLGNPVTGGELETNSKVPFAYRMGLLSDELFESAKKNCGGNYVNVNPSNVQCTKDLQAISECTSRINSPHILEPSCILVTPKPKEINSSRIIHSPPHTPGFECRSYGYMLSYYWANDKRVRMALNVRKGTVLEWIRCNSGINYLADVRNSMAYHVYLSSKRRYRSLIYSGDHDMNVPFLGTQEWIRSLNYSISNEWRPWFVNGQVGGYTRTYANNMTFATVKGGGHTAPEYRPKECFTMFKRWLSYEAL</sequence>